<dbReference type="Proteomes" id="UP000619295">
    <property type="component" value="Unassembled WGS sequence"/>
</dbReference>
<dbReference type="CDD" id="cd06588">
    <property type="entry name" value="PhnB_like"/>
    <property type="match status" value="1"/>
</dbReference>
<sequence length="144" mass="15779">MKLSTYLMFGGNCREAFTHYEKVLGGKMLAMMDHKGTPAEEHVSPEWRDKILHACLEIDGQMLMASDAPPDRSDGPMRSVSVSVGVKTPEEAERIFAGLSEGGAKVTMPMAETFWSPRFGMLTDRFGTSWMVGAEMPADQANCG</sequence>
<dbReference type="InterPro" id="IPR029068">
    <property type="entry name" value="Glyas_Bleomycin-R_OHBP_Dase"/>
</dbReference>
<reference evidence="2" key="1">
    <citation type="submission" date="2020-09" db="EMBL/GenBank/DDBJ databases">
        <title>Bosea spartocytisi sp. nov. a root nodule endophyte of Spartocytisus supranubius in the high mountain ecosystem fo the Teide National Park (Canary Islands, Spain).</title>
        <authorList>
            <person name="Pulido-Suarez L."/>
            <person name="Peix A."/>
            <person name="Igual J.M."/>
            <person name="Socas-Perez N."/>
            <person name="Velazquez E."/>
            <person name="Flores-Felix J.D."/>
            <person name="Leon-Barrios M."/>
        </authorList>
    </citation>
    <scope>NUCLEOTIDE SEQUENCE</scope>
    <source>
        <strain evidence="2">SSUT16</strain>
    </source>
</reference>
<name>A0A927HZG2_9HYPH</name>
<dbReference type="InterPro" id="IPR028973">
    <property type="entry name" value="PhnB-like"/>
</dbReference>
<comment type="caution">
    <text evidence="2">The sequence shown here is derived from an EMBL/GenBank/DDBJ whole genome shotgun (WGS) entry which is preliminary data.</text>
</comment>
<dbReference type="EMBL" id="JACXWY010000003">
    <property type="protein sequence ID" value="MBD3845441.1"/>
    <property type="molecule type" value="Genomic_DNA"/>
</dbReference>
<protein>
    <submittedName>
        <fullName evidence="2">VOC family protein</fullName>
    </submittedName>
</protein>
<dbReference type="AlphaFoldDB" id="A0A927HZG2"/>
<dbReference type="PANTHER" id="PTHR33990:SF1">
    <property type="entry name" value="PROTEIN YJDN"/>
    <property type="match status" value="1"/>
</dbReference>
<dbReference type="Gene3D" id="3.10.180.10">
    <property type="entry name" value="2,3-Dihydroxybiphenyl 1,2-Dioxygenase, domain 1"/>
    <property type="match status" value="1"/>
</dbReference>
<gene>
    <name evidence="2" type="ORF">IED13_07020</name>
</gene>
<keyword evidence="3" id="KW-1185">Reference proteome</keyword>
<dbReference type="RefSeq" id="WP_142022445.1">
    <property type="nucleotide sequence ID" value="NZ_JACXWY010000003.1"/>
</dbReference>
<evidence type="ECO:0000313" key="3">
    <source>
        <dbReference type="Proteomes" id="UP000619295"/>
    </source>
</evidence>
<dbReference type="SUPFAM" id="SSF54593">
    <property type="entry name" value="Glyoxalase/Bleomycin resistance protein/Dihydroxybiphenyl dioxygenase"/>
    <property type="match status" value="1"/>
</dbReference>
<dbReference type="Pfam" id="PF06983">
    <property type="entry name" value="3-dmu-9_3-mt"/>
    <property type="match status" value="1"/>
</dbReference>
<feature type="domain" description="PhnB-like" evidence="1">
    <location>
        <begin position="2"/>
        <end position="132"/>
    </location>
</feature>
<accession>A0A927HZG2</accession>
<organism evidence="2 3">
    <name type="scientific">Bosea spartocytisi</name>
    <dbReference type="NCBI Taxonomy" id="2773451"/>
    <lineage>
        <taxon>Bacteria</taxon>
        <taxon>Pseudomonadati</taxon>
        <taxon>Pseudomonadota</taxon>
        <taxon>Alphaproteobacteria</taxon>
        <taxon>Hyphomicrobiales</taxon>
        <taxon>Boseaceae</taxon>
        <taxon>Bosea</taxon>
    </lineage>
</organism>
<dbReference type="PANTHER" id="PTHR33990">
    <property type="entry name" value="PROTEIN YJDN-RELATED"/>
    <property type="match status" value="1"/>
</dbReference>
<proteinExistence type="predicted"/>
<evidence type="ECO:0000259" key="1">
    <source>
        <dbReference type="Pfam" id="PF06983"/>
    </source>
</evidence>
<evidence type="ECO:0000313" key="2">
    <source>
        <dbReference type="EMBL" id="MBD3845441.1"/>
    </source>
</evidence>